<accession>A0A563VXM0</accession>
<comment type="similarity">
    <text evidence="1">Belongs to the universal stress protein A family.</text>
</comment>
<dbReference type="Pfam" id="PF00582">
    <property type="entry name" value="Usp"/>
    <property type="match status" value="1"/>
</dbReference>
<evidence type="ECO:0000313" key="4">
    <source>
        <dbReference type="Proteomes" id="UP000320055"/>
    </source>
</evidence>
<dbReference type="Proteomes" id="UP000320055">
    <property type="component" value="Unassembled WGS sequence"/>
</dbReference>
<feature type="domain" description="UspA" evidence="2">
    <location>
        <begin position="1"/>
        <end position="163"/>
    </location>
</feature>
<dbReference type="AlphaFoldDB" id="A0A563VXM0"/>
<dbReference type="PANTHER" id="PTHR46268">
    <property type="entry name" value="STRESS RESPONSE PROTEIN NHAX"/>
    <property type="match status" value="1"/>
</dbReference>
<dbReference type="InterPro" id="IPR006015">
    <property type="entry name" value="Universal_stress_UspA"/>
</dbReference>
<proteinExistence type="inferred from homology"/>
<sequence>MLKKILVTIDRSPANKKVFDEAFFLAKTTKAKLILLHVLSAEEPGSPIMSLYPPVGDDYHYIHLNSEITHMANQMYHKQWKAFETEGIKILRSFADIAISAGIETEFTQITGHPSSTICEFAQSCYADVIVIGRRGHSGLREMLLGSVSNYVVHHAPCSVLLVQTPVKQERHSSSESQEATIYS</sequence>
<evidence type="ECO:0000313" key="3">
    <source>
        <dbReference type="EMBL" id="VEP16198.1"/>
    </source>
</evidence>
<protein>
    <submittedName>
        <fullName evidence="3">UspA domain-containing protein</fullName>
    </submittedName>
</protein>
<dbReference type="CDD" id="cd00293">
    <property type="entry name" value="USP-like"/>
    <property type="match status" value="1"/>
</dbReference>
<dbReference type="InterPro" id="IPR014729">
    <property type="entry name" value="Rossmann-like_a/b/a_fold"/>
</dbReference>
<dbReference type="RefSeq" id="WP_144875067.1">
    <property type="nucleotide sequence ID" value="NZ_LR214155.1"/>
</dbReference>
<dbReference type="SUPFAM" id="SSF52402">
    <property type="entry name" value="Adenine nucleotide alpha hydrolases-like"/>
    <property type="match status" value="1"/>
</dbReference>
<name>A0A563VXM0_9CYAN</name>
<dbReference type="InterPro" id="IPR006016">
    <property type="entry name" value="UspA"/>
</dbReference>
<dbReference type="PRINTS" id="PR01438">
    <property type="entry name" value="UNVRSLSTRESS"/>
</dbReference>
<evidence type="ECO:0000256" key="1">
    <source>
        <dbReference type="ARBA" id="ARBA00008791"/>
    </source>
</evidence>
<keyword evidence="4" id="KW-1185">Reference proteome</keyword>
<organism evidence="3 4">
    <name type="scientific">Hyella patelloides LEGE 07179</name>
    <dbReference type="NCBI Taxonomy" id="945734"/>
    <lineage>
        <taxon>Bacteria</taxon>
        <taxon>Bacillati</taxon>
        <taxon>Cyanobacteriota</taxon>
        <taxon>Cyanophyceae</taxon>
        <taxon>Pleurocapsales</taxon>
        <taxon>Hyellaceae</taxon>
        <taxon>Hyella</taxon>
    </lineage>
</organism>
<evidence type="ECO:0000259" key="2">
    <source>
        <dbReference type="Pfam" id="PF00582"/>
    </source>
</evidence>
<gene>
    <name evidence="3" type="ORF">H1P_4190004</name>
</gene>
<reference evidence="3 4" key="1">
    <citation type="submission" date="2019-01" db="EMBL/GenBank/DDBJ databases">
        <authorList>
            <person name="Brito A."/>
        </authorList>
    </citation>
    <scope>NUCLEOTIDE SEQUENCE [LARGE SCALE GENOMIC DNA]</scope>
    <source>
        <strain evidence="3">1</strain>
    </source>
</reference>
<dbReference type="Gene3D" id="3.40.50.620">
    <property type="entry name" value="HUPs"/>
    <property type="match status" value="1"/>
</dbReference>
<dbReference type="OrthoDB" id="516822at2"/>
<dbReference type="PANTHER" id="PTHR46268:SF8">
    <property type="entry name" value="UNIVERSAL STRESS PROTEIN SLL1388"/>
    <property type="match status" value="1"/>
</dbReference>
<dbReference type="EMBL" id="CAACVJ010000356">
    <property type="protein sequence ID" value="VEP16198.1"/>
    <property type="molecule type" value="Genomic_DNA"/>
</dbReference>